<name>A0A8J8T3B8_HALGN</name>
<evidence type="ECO:0000256" key="1">
    <source>
        <dbReference type="SAM" id="Phobius"/>
    </source>
</evidence>
<reference evidence="2" key="1">
    <citation type="submission" date="2019-06" db="EMBL/GenBank/DDBJ databases">
        <authorList>
            <person name="Zheng W."/>
        </authorList>
    </citation>
    <scope>NUCLEOTIDE SEQUENCE</scope>
    <source>
        <strain evidence="2">QDHG01</strain>
    </source>
</reference>
<feature type="transmembrane region" description="Helical" evidence="1">
    <location>
        <begin position="164"/>
        <end position="184"/>
    </location>
</feature>
<evidence type="ECO:0000313" key="2">
    <source>
        <dbReference type="EMBL" id="TNV80300.1"/>
    </source>
</evidence>
<organism evidence="2 3">
    <name type="scientific">Halteria grandinella</name>
    <dbReference type="NCBI Taxonomy" id="5974"/>
    <lineage>
        <taxon>Eukaryota</taxon>
        <taxon>Sar</taxon>
        <taxon>Alveolata</taxon>
        <taxon>Ciliophora</taxon>
        <taxon>Intramacronucleata</taxon>
        <taxon>Spirotrichea</taxon>
        <taxon>Stichotrichia</taxon>
        <taxon>Sporadotrichida</taxon>
        <taxon>Halteriidae</taxon>
        <taxon>Halteria</taxon>
    </lineage>
</organism>
<keyword evidence="1" id="KW-0812">Transmembrane</keyword>
<accession>A0A8J8T3B8</accession>
<keyword evidence="1" id="KW-1133">Transmembrane helix</keyword>
<gene>
    <name evidence="2" type="ORF">FGO68_gene1207</name>
</gene>
<keyword evidence="3" id="KW-1185">Reference proteome</keyword>
<sequence>MIYALRLINNFAEKGRDILILFFIYQVQEVRIKLEAETVQQCKQQLRKHKVQYQLTLTMMATCLSMIFIGHCFLFQTWGNGFIYNHPEASKDILIVQMIVRVFNITLEAYVAYFVVLHNFKFYLRKKYEQRRNLSLGDEDAHFDGGVRNRKCCSTLKIIETTKLKIVVCLAIFAIFFGIIDQIESITKDFYQLSSKDFDDAQEFIFTKVFFLVANLVLFFTALGFLLLGYRLGVKRLEAIQLSSANQQLKNSLIKGLDSSQADKDRRDYNTQEIKDLLLQRATMLSVNNNDDSLDSSKEHSFKEYRSTSQWEQKDPFIKQKSSLKIGADVLPSTATNDQVQGYPYYQRNDSLSDSDEMSSFISQINDKESAYFQYYVKKMFD</sequence>
<keyword evidence="1" id="KW-0472">Membrane</keyword>
<dbReference type="Proteomes" id="UP000785679">
    <property type="component" value="Unassembled WGS sequence"/>
</dbReference>
<feature type="transmembrane region" description="Helical" evidence="1">
    <location>
        <begin position="204"/>
        <end position="228"/>
    </location>
</feature>
<evidence type="ECO:0000313" key="3">
    <source>
        <dbReference type="Proteomes" id="UP000785679"/>
    </source>
</evidence>
<protein>
    <submittedName>
        <fullName evidence="2">Uncharacterized protein</fullName>
    </submittedName>
</protein>
<dbReference type="AlphaFoldDB" id="A0A8J8T3B8"/>
<dbReference type="EMBL" id="RRYP01007696">
    <property type="protein sequence ID" value="TNV80300.1"/>
    <property type="molecule type" value="Genomic_DNA"/>
</dbReference>
<feature type="transmembrane region" description="Helical" evidence="1">
    <location>
        <begin position="55"/>
        <end position="78"/>
    </location>
</feature>
<comment type="caution">
    <text evidence="2">The sequence shown here is derived from an EMBL/GenBank/DDBJ whole genome shotgun (WGS) entry which is preliminary data.</text>
</comment>
<feature type="transmembrane region" description="Helical" evidence="1">
    <location>
        <begin position="98"/>
        <end position="117"/>
    </location>
</feature>
<proteinExistence type="predicted"/>